<keyword evidence="5" id="KW-0677">Repeat</keyword>
<keyword evidence="8" id="KW-0727">SH2 domain</keyword>
<evidence type="ECO:0000313" key="10">
    <source>
        <dbReference type="Ensembl" id="ENSECRP00000019563.1"/>
    </source>
</evidence>
<proteinExistence type="predicted"/>
<reference evidence="10" key="3">
    <citation type="submission" date="2025-09" db="UniProtKB">
        <authorList>
            <consortium name="Ensembl"/>
        </authorList>
    </citation>
    <scope>IDENTIFICATION</scope>
</reference>
<dbReference type="Ensembl" id="ENSECRT00000019959.1">
    <property type="protein sequence ID" value="ENSECRP00000019563.1"/>
    <property type="gene ID" value="ENSECRG00000013077.1"/>
</dbReference>
<dbReference type="SUPFAM" id="SSF47576">
    <property type="entry name" value="Calponin-homology domain, CH-domain"/>
    <property type="match status" value="1"/>
</dbReference>
<dbReference type="AlphaFoldDB" id="A0A8C4SN53"/>
<accession>A0A8C4SN53</accession>
<dbReference type="InterPro" id="IPR036872">
    <property type="entry name" value="CH_dom_sf"/>
</dbReference>
<dbReference type="InterPro" id="IPR003096">
    <property type="entry name" value="SM22_calponin"/>
</dbReference>
<evidence type="ECO:0000256" key="3">
    <source>
        <dbReference type="ARBA" id="ARBA00022658"/>
    </source>
</evidence>
<keyword evidence="2" id="KW-0597">Phosphoprotein</keyword>
<dbReference type="InterPro" id="IPR022613">
    <property type="entry name" value="CH_CAMSAP_2"/>
</dbReference>
<protein>
    <recommendedName>
        <fullName evidence="9">Calponin-homology (CH) domain-containing protein</fullName>
    </recommendedName>
</protein>
<dbReference type="GO" id="GO:0007165">
    <property type="term" value="P:signal transduction"/>
    <property type="evidence" value="ECO:0007669"/>
    <property type="project" value="UniProtKB-ARBA"/>
</dbReference>
<evidence type="ECO:0000256" key="6">
    <source>
        <dbReference type="ARBA" id="ARBA00022771"/>
    </source>
</evidence>
<reference evidence="10" key="1">
    <citation type="submission" date="2021-06" db="EMBL/GenBank/DDBJ databases">
        <authorList>
            <consortium name="Wellcome Sanger Institute Data Sharing"/>
        </authorList>
    </citation>
    <scope>NUCLEOTIDE SEQUENCE [LARGE SCALE GENOMIC DNA]</scope>
</reference>
<feature type="domain" description="Calponin-homology (CH)" evidence="9">
    <location>
        <begin position="1"/>
        <end position="119"/>
    </location>
</feature>
<name>A0A8C4SN53_ERPCA</name>
<evidence type="ECO:0000259" key="9">
    <source>
        <dbReference type="PROSITE" id="PS50021"/>
    </source>
</evidence>
<dbReference type="PANTHER" id="PTHR45818:SF1">
    <property type="entry name" value="GUANINE NUCLEOTIDE EXCHANGE FACTOR VAV3"/>
    <property type="match status" value="1"/>
</dbReference>
<reference evidence="10" key="2">
    <citation type="submission" date="2025-08" db="UniProtKB">
        <authorList>
            <consortium name="Ensembl"/>
        </authorList>
    </citation>
    <scope>IDENTIFICATION</scope>
</reference>
<dbReference type="GO" id="GO:0005737">
    <property type="term" value="C:cytoplasm"/>
    <property type="evidence" value="ECO:0007669"/>
    <property type="project" value="TreeGrafter"/>
</dbReference>
<dbReference type="PANTHER" id="PTHR45818">
    <property type="entry name" value="PROTEIN VAV"/>
    <property type="match status" value="1"/>
</dbReference>
<evidence type="ECO:0000256" key="4">
    <source>
        <dbReference type="ARBA" id="ARBA00022723"/>
    </source>
</evidence>
<dbReference type="Pfam" id="PF11971">
    <property type="entry name" value="CAMSAP_CH"/>
    <property type="match status" value="1"/>
</dbReference>
<evidence type="ECO:0000256" key="5">
    <source>
        <dbReference type="ARBA" id="ARBA00022737"/>
    </source>
</evidence>
<keyword evidence="1" id="KW-0728">SH3 domain</keyword>
<keyword evidence="3" id="KW-0344">Guanine-nucleotide releasing factor</keyword>
<dbReference type="SMART" id="SM00033">
    <property type="entry name" value="CH"/>
    <property type="match status" value="1"/>
</dbReference>
<dbReference type="PROSITE" id="PS50021">
    <property type="entry name" value="CH"/>
    <property type="match status" value="1"/>
</dbReference>
<dbReference type="GO" id="GO:0016477">
    <property type="term" value="P:cell migration"/>
    <property type="evidence" value="ECO:0007669"/>
    <property type="project" value="TreeGrafter"/>
</dbReference>
<keyword evidence="4" id="KW-0479">Metal-binding</keyword>
<organism evidence="10 11">
    <name type="scientific">Erpetoichthys calabaricus</name>
    <name type="common">Rope fish</name>
    <name type="synonym">Calamoichthys calabaricus</name>
    <dbReference type="NCBI Taxonomy" id="27687"/>
    <lineage>
        <taxon>Eukaryota</taxon>
        <taxon>Metazoa</taxon>
        <taxon>Chordata</taxon>
        <taxon>Craniata</taxon>
        <taxon>Vertebrata</taxon>
        <taxon>Euteleostomi</taxon>
        <taxon>Actinopterygii</taxon>
        <taxon>Polypteriformes</taxon>
        <taxon>Polypteridae</taxon>
        <taxon>Erpetoichthys</taxon>
    </lineage>
</organism>
<keyword evidence="7" id="KW-0862">Zinc</keyword>
<dbReference type="GeneTree" id="ENSGT00940000155252"/>
<evidence type="ECO:0000256" key="1">
    <source>
        <dbReference type="ARBA" id="ARBA00022443"/>
    </source>
</evidence>
<dbReference type="FunFam" id="1.10.418.10:FF:000019">
    <property type="entry name" value="Vav guanine nucleotide exchange factor 2"/>
    <property type="match status" value="1"/>
</dbReference>
<dbReference type="Proteomes" id="UP000694620">
    <property type="component" value="Chromosome 10"/>
</dbReference>
<dbReference type="GO" id="GO:0005886">
    <property type="term" value="C:plasma membrane"/>
    <property type="evidence" value="ECO:0007669"/>
    <property type="project" value="TreeGrafter"/>
</dbReference>
<dbReference type="Gene3D" id="1.10.418.10">
    <property type="entry name" value="Calponin-like domain"/>
    <property type="match status" value="1"/>
</dbReference>
<evidence type="ECO:0000256" key="8">
    <source>
        <dbReference type="ARBA" id="ARBA00022999"/>
    </source>
</evidence>
<evidence type="ECO:0000313" key="11">
    <source>
        <dbReference type="Proteomes" id="UP000694620"/>
    </source>
</evidence>
<dbReference type="GO" id="GO:0005085">
    <property type="term" value="F:guanyl-nucleotide exchange factor activity"/>
    <property type="evidence" value="ECO:0007669"/>
    <property type="project" value="UniProtKB-KW"/>
</dbReference>
<dbReference type="PRINTS" id="PR00888">
    <property type="entry name" value="SM22CALPONIN"/>
</dbReference>
<evidence type="ECO:0000256" key="2">
    <source>
        <dbReference type="ARBA" id="ARBA00022553"/>
    </source>
</evidence>
<evidence type="ECO:0000256" key="7">
    <source>
        <dbReference type="ARBA" id="ARBA00022833"/>
    </source>
</evidence>
<keyword evidence="11" id="KW-1185">Reference proteome</keyword>
<sequence>MEPWRQCAQWLINCRVLPPNHRVTWESAQVFDLAQTLRDGVLLCQLLNNLRPQSINLKEINLRPQMSQFLCLKNIRTFLTACCEIFGMRKSELFEAFDLFDVRDFAKVRCLDISLHFFYCFEAVVVERLTDESWFAKSHRCTYQTTPYLICICLKQP</sequence>
<dbReference type="GO" id="GO:0008270">
    <property type="term" value="F:zinc ion binding"/>
    <property type="evidence" value="ECO:0007669"/>
    <property type="project" value="UniProtKB-KW"/>
</dbReference>
<dbReference type="InterPro" id="IPR001715">
    <property type="entry name" value="CH_dom"/>
</dbReference>
<keyword evidence="6" id="KW-0863">Zinc-finger</keyword>